<evidence type="ECO:0000313" key="2">
    <source>
        <dbReference type="Proteomes" id="UP000254808"/>
    </source>
</evidence>
<protein>
    <submittedName>
        <fullName evidence="1">Uncharacterized protein</fullName>
    </submittedName>
</protein>
<dbReference type="Proteomes" id="UP000254808">
    <property type="component" value="Chromosome"/>
</dbReference>
<dbReference type="RefSeq" id="WP_114984767.1">
    <property type="nucleotide sequence ID" value="NZ_CP027806.1"/>
</dbReference>
<reference evidence="1 2" key="1">
    <citation type="submission" date="2018-03" db="EMBL/GenBank/DDBJ databases">
        <title>Phenotypic and genomic properties of Cyclonatronum proteinivorum gen. nov., sp. nov., a haloalkaliphilic bacteroidete from soda lakes possessing Na+-translocating rhodopsin.</title>
        <authorList>
            <person name="Toshchakov S.V."/>
            <person name="Korzhenkov A."/>
            <person name="Samarov N.I."/>
            <person name="Kublanov I.V."/>
            <person name="Muntyan M.S."/>
            <person name="Sorokin D.Y."/>
        </authorList>
    </citation>
    <scope>NUCLEOTIDE SEQUENCE [LARGE SCALE GENOMIC DNA]</scope>
    <source>
        <strain evidence="1 2">Omega</strain>
    </source>
</reference>
<dbReference type="KEGG" id="cprv:CYPRO_2352"/>
<dbReference type="EMBL" id="CP027806">
    <property type="protein sequence ID" value="AXJ01594.1"/>
    <property type="molecule type" value="Genomic_DNA"/>
</dbReference>
<organism evidence="1 2">
    <name type="scientific">Cyclonatronum proteinivorum</name>
    <dbReference type="NCBI Taxonomy" id="1457365"/>
    <lineage>
        <taxon>Bacteria</taxon>
        <taxon>Pseudomonadati</taxon>
        <taxon>Balneolota</taxon>
        <taxon>Balneolia</taxon>
        <taxon>Balneolales</taxon>
        <taxon>Cyclonatronaceae</taxon>
        <taxon>Cyclonatronum</taxon>
    </lineage>
</organism>
<sequence length="496" mass="56035">MNVGSALRVVTIPLNREEIVDFLLPAPARKTGAKVAVLKQRPSTEAEQRWLTLLKDKPCLDSLLFRDNPHCNLRLTTTDRLIPVEHLTSDDTFLTRNLGGWAPVWFGVMAANWDTVKTDPMLRNARVLTEYGRVIRAVGAGHQLVAERMEQETGLKTVDELCKAVVRMLEWRAALHYERDLEDKLKIAKALYLEIRDGGPLTRPDGDMPQVPRMVLLDELLGQMARIEERRRIALFEDDTQANAQITAWQQQLKEETGLMLILKAEYIMGRGRCSAVMIAPELGCVVKQPGPEPLHEAHLAAFTHKGQPENHPRLIKDGALVTPAGRIGLILKEGLIERLNHLFQHNVGLCSLMGFITEPYVTGPTLQEYVLEQHDRLTPEVYEFIQLHQQVCEVMGVENGDWHAANFIVMPDKPNPFVPGIPMMIHIDWGAARALTAKELTKKETEARYNQVRNIAFSYQDAHLAKISERLHTDLADSPERRAKLRAQAEKMVNG</sequence>
<evidence type="ECO:0000313" key="1">
    <source>
        <dbReference type="EMBL" id="AXJ01594.1"/>
    </source>
</evidence>
<accession>A0A345UM92</accession>
<gene>
    <name evidence="1" type="ORF">CYPRO_2352</name>
</gene>
<keyword evidence="2" id="KW-1185">Reference proteome</keyword>
<name>A0A345UM92_9BACT</name>
<proteinExistence type="predicted"/>
<dbReference type="AlphaFoldDB" id="A0A345UM92"/>
<dbReference type="OrthoDB" id="1523013at2"/>